<proteinExistence type="predicted"/>
<organism evidence="1 2">
    <name type="scientific">Zosterops borbonicus</name>
    <dbReference type="NCBI Taxonomy" id="364589"/>
    <lineage>
        <taxon>Eukaryota</taxon>
        <taxon>Metazoa</taxon>
        <taxon>Chordata</taxon>
        <taxon>Craniata</taxon>
        <taxon>Vertebrata</taxon>
        <taxon>Euteleostomi</taxon>
        <taxon>Archelosauria</taxon>
        <taxon>Archosauria</taxon>
        <taxon>Dinosauria</taxon>
        <taxon>Saurischia</taxon>
        <taxon>Theropoda</taxon>
        <taxon>Coelurosauria</taxon>
        <taxon>Aves</taxon>
        <taxon>Neognathae</taxon>
        <taxon>Neoaves</taxon>
        <taxon>Telluraves</taxon>
        <taxon>Australaves</taxon>
        <taxon>Passeriformes</taxon>
        <taxon>Sylvioidea</taxon>
        <taxon>Zosteropidae</taxon>
        <taxon>Zosterops</taxon>
    </lineage>
</organism>
<name>A0A8K1G9P4_9PASS</name>
<keyword evidence="2" id="KW-1185">Reference proteome</keyword>
<evidence type="ECO:0000313" key="2">
    <source>
        <dbReference type="Proteomes" id="UP000796761"/>
    </source>
</evidence>
<evidence type="ECO:0000313" key="1">
    <source>
        <dbReference type="EMBL" id="TRZ14382.1"/>
    </source>
</evidence>
<dbReference type="AlphaFoldDB" id="A0A8K1G9P4"/>
<dbReference type="Proteomes" id="UP000796761">
    <property type="component" value="Unassembled WGS sequence"/>
</dbReference>
<dbReference type="OrthoDB" id="9400281at2759"/>
<reference evidence="1" key="1">
    <citation type="submission" date="2019-04" db="EMBL/GenBank/DDBJ databases">
        <title>Genome assembly of Zosterops borbonicus 15179.</title>
        <authorList>
            <person name="Leroy T."/>
            <person name="Anselmetti Y."/>
            <person name="Tilak M.-K."/>
            <person name="Nabholz B."/>
        </authorList>
    </citation>
    <scope>NUCLEOTIDE SEQUENCE</scope>
    <source>
        <strain evidence="1">HGM_15179</strain>
        <tissue evidence="1">Muscle</tissue>
    </source>
</reference>
<comment type="caution">
    <text evidence="1">The sequence shown here is derived from an EMBL/GenBank/DDBJ whole genome shotgun (WGS) entry which is preliminary data.</text>
</comment>
<gene>
    <name evidence="1" type="ORF">HGM15179_012723</name>
</gene>
<dbReference type="EMBL" id="SWJQ01000441">
    <property type="protein sequence ID" value="TRZ14382.1"/>
    <property type="molecule type" value="Genomic_DNA"/>
</dbReference>
<protein>
    <submittedName>
        <fullName evidence="1">Uncharacterized protein</fullName>
    </submittedName>
</protein>
<sequence>MFSRWKTLSPGPLPLCSFPDTLSRPRTAGVIVAQGQDPALGLVEPLTIGLSPWIQPLQPALQQIHMPTLASSFAPLDCFPRGSVNRLLNGLNSALENSKVTVLLTPLLSSPRMKIVIVMPMTISNQHITHSSFTVQKKEVSVIPDLNRMDLLCKLLISLGKHFS</sequence>
<accession>A0A8K1G9P4</accession>